<dbReference type="PANTHER" id="PTHR42958:SF4">
    <property type="entry name" value="HYDROGENASE EXPRESSION_FORMATION PROTEIN HUPK"/>
    <property type="match status" value="1"/>
</dbReference>
<dbReference type="InterPro" id="IPR001501">
    <property type="entry name" value="Ni-dep_hyd_lsu"/>
</dbReference>
<proteinExistence type="predicted"/>
<keyword evidence="2" id="KW-1185">Reference proteome</keyword>
<protein>
    <submittedName>
        <fullName evidence="1">Nickel-dependent hydrogenase large subunit</fullName>
    </submittedName>
</protein>
<gene>
    <name evidence="1" type="ORF">ACFOEW_22220</name>
</gene>
<reference evidence="2" key="1">
    <citation type="journal article" date="2019" name="Int. J. Syst. Evol. Microbiol.">
        <title>The Global Catalogue of Microorganisms (GCM) 10K type strain sequencing project: providing services to taxonomists for standard genome sequencing and annotation.</title>
        <authorList>
            <consortium name="The Broad Institute Genomics Platform"/>
            <consortium name="The Broad Institute Genome Sequencing Center for Infectious Disease"/>
            <person name="Wu L."/>
            <person name="Ma J."/>
        </authorList>
    </citation>
    <scope>NUCLEOTIDE SEQUENCE [LARGE SCALE GENOMIC DNA]</scope>
    <source>
        <strain evidence="2">KCTC 52449</strain>
    </source>
</reference>
<dbReference type="InterPro" id="IPR029014">
    <property type="entry name" value="NiFe-Hase_large"/>
</dbReference>
<dbReference type="PANTHER" id="PTHR42958">
    <property type="entry name" value="HYDROGENASE-2 LARGE CHAIN"/>
    <property type="match status" value="1"/>
</dbReference>
<organism evidence="1 2">
    <name type="scientific">Alteromonas oceani</name>
    <dbReference type="NCBI Taxonomy" id="2071609"/>
    <lineage>
        <taxon>Bacteria</taxon>
        <taxon>Pseudomonadati</taxon>
        <taxon>Pseudomonadota</taxon>
        <taxon>Gammaproteobacteria</taxon>
        <taxon>Alteromonadales</taxon>
        <taxon>Alteromonadaceae</taxon>
        <taxon>Alteromonas/Salinimonas group</taxon>
        <taxon>Alteromonas</taxon>
    </lineage>
</organism>
<dbReference type="Proteomes" id="UP001595477">
    <property type="component" value="Unassembled WGS sequence"/>
</dbReference>
<dbReference type="SUPFAM" id="SSF56762">
    <property type="entry name" value="HydB/Nqo4-like"/>
    <property type="match status" value="1"/>
</dbReference>
<dbReference type="Pfam" id="PF00374">
    <property type="entry name" value="NiFeSe_Hases"/>
    <property type="match status" value="1"/>
</dbReference>
<evidence type="ECO:0000313" key="2">
    <source>
        <dbReference type="Proteomes" id="UP001595477"/>
    </source>
</evidence>
<sequence length="382" mass="42249">MNIAAELAAGSKAHNTAANPLTGGIKVTVCYNRDHIKAVEINNTRPFAVTRLFREKPVDRVLAMMPSLFYICGMGQLIAALRAVESAAGITETSVIKQARDTLLFAESLREQVFSWVTNWAPQHKSRMSHVVDWFNQCRKQLDWSLTLSSATTGEAWCRPALEQLARQLEEVVKPLLPAKREGASLATMGVSAGVCQLLKACGEYPLGLAAKTLNLSESQQLMATLAALNAAEAEQFCHQPTISGVPAETGSWARQNIEARGFLIESRLRSLYREITTAPMRFRSIIRQQQFSQTEGTGVRGCSVVETARGTLLHKVALDNRNHVAKYQIIAPTEWNFHPQGSLKTMLEGLYLPWEQVTPVAETLIKLLDPCVSWQLELVHA</sequence>
<name>A0ABV7K4U5_9ALTE</name>
<dbReference type="InterPro" id="IPR050867">
    <property type="entry name" value="NiFe/NiFeSe_hydrgnase_LSU"/>
</dbReference>
<dbReference type="EMBL" id="JBHRSX010000102">
    <property type="protein sequence ID" value="MFC3204532.1"/>
    <property type="molecule type" value="Genomic_DNA"/>
</dbReference>
<evidence type="ECO:0000313" key="1">
    <source>
        <dbReference type="EMBL" id="MFC3204532.1"/>
    </source>
</evidence>
<accession>A0ABV7K4U5</accession>
<comment type="caution">
    <text evidence="1">The sequence shown here is derived from an EMBL/GenBank/DDBJ whole genome shotgun (WGS) entry which is preliminary data.</text>
</comment>
<dbReference type="RefSeq" id="WP_123324347.1">
    <property type="nucleotide sequence ID" value="NZ_JBHRSX010000102.1"/>
</dbReference>
<dbReference type="Gene3D" id="1.10.645.10">
    <property type="entry name" value="Cytochrome-c3 Hydrogenase, chain B"/>
    <property type="match status" value="1"/>
</dbReference>